<name>A0ABQ8GPT6_9PEZI</name>
<feature type="compositionally biased region" description="Low complexity" evidence="1">
    <location>
        <begin position="47"/>
        <end position="57"/>
    </location>
</feature>
<protein>
    <submittedName>
        <fullName evidence="2">Uncharacterized protein</fullName>
    </submittedName>
</protein>
<evidence type="ECO:0000256" key="1">
    <source>
        <dbReference type="SAM" id="MobiDB-lite"/>
    </source>
</evidence>
<gene>
    <name evidence="2" type="ORF">B0J12DRAFT_229355</name>
</gene>
<feature type="region of interest" description="Disordered" evidence="1">
    <location>
        <begin position="27"/>
        <end position="62"/>
    </location>
</feature>
<dbReference type="EMBL" id="JAGTJR010000003">
    <property type="protein sequence ID" value="KAH7062193.1"/>
    <property type="molecule type" value="Genomic_DNA"/>
</dbReference>
<dbReference type="Proteomes" id="UP000774617">
    <property type="component" value="Unassembled WGS sequence"/>
</dbReference>
<proteinExistence type="predicted"/>
<evidence type="ECO:0000313" key="2">
    <source>
        <dbReference type="EMBL" id="KAH7062193.1"/>
    </source>
</evidence>
<evidence type="ECO:0000313" key="3">
    <source>
        <dbReference type="Proteomes" id="UP000774617"/>
    </source>
</evidence>
<reference evidence="2 3" key="1">
    <citation type="journal article" date="2021" name="Nat. Commun.">
        <title>Genetic determinants of endophytism in the Arabidopsis root mycobiome.</title>
        <authorList>
            <person name="Mesny F."/>
            <person name="Miyauchi S."/>
            <person name="Thiergart T."/>
            <person name="Pickel B."/>
            <person name="Atanasova L."/>
            <person name="Karlsson M."/>
            <person name="Huettel B."/>
            <person name="Barry K.W."/>
            <person name="Haridas S."/>
            <person name="Chen C."/>
            <person name="Bauer D."/>
            <person name="Andreopoulos W."/>
            <person name="Pangilinan J."/>
            <person name="LaButti K."/>
            <person name="Riley R."/>
            <person name="Lipzen A."/>
            <person name="Clum A."/>
            <person name="Drula E."/>
            <person name="Henrissat B."/>
            <person name="Kohler A."/>
            <person name="Grigoriev I.V."/>
            <person name="Martin F.M."/>
            <person name="Hacquard S."/>
        </authorList>
    </citation>
    <scope>NUCLEOTIDE SEQUENCE [LARGE SCALE GENOMIC DNA]</scope>
    <source>
        <strain evidence="2 3">MPI-SDFR-AT-0080</strain>
    </source>
</reference>
<sequence>MKRRKTAHGNSCLAGCLDPICASAACAPSSRSENPLSTQVPSDFMGEEANGTTEGEACAPSKSSFSFRNPADVGAQPDGAVRSHPHRCSSGDECPFPLSFNLNTDFRSQQLDGSWLQVPWLPWLSCLHPQVHTFLCPKLLPDLRRLPDIAAGAFLTEPIL</sequence>
<comment type="caution">
    <text evidence="2">The sequence shown here is derived from an EMBL/GenBank/DDBJ whole genome shotgun (WGS) entry which is preliminary data.</text>
</comment>
<keyword evidence="3" id="KW-1185">Reference proteome</keyword>
<accession>A0ABQ8GPT6</accession>
<organism evidence="2 3">
    <name type="scientific">Macrophomina phaseolina</name>
    <dbReference type="NCBI Taxonomy" id="35725"/>
    <lineage>
        <taxon>Eukaryota</taxon>
        <taxon>Fungi</taxon>
        <taxon>Dikarya</taxon>
        <taxon>Ascomycota</taxon>
        <taxon>Pezizomycotina</taxon>
        <taxon>Dothideomycetes</taxon>
        <taxon>Dothideomycetes incertae sedis</taxon>
        <taxon>Botryosphaeriales</taxon>
        <taxon>Botryosphaeriaceae</taxon>
        <taxon>Macrophomina</taxon>
    </lineage>
</organism>